<sequence>MGEDCEQASVRKDPSPVPARPGDAPLLFRIATISTMMRPDIRLAPAKANVMLRTVTEDLCQPCPRKPHDLTSNLVNSPDPFHLTMARHQALAILSLLSGEARGVCNDRILLDWLRDWGMGAEREKLHALLENLERDGALILARHADVIVIRLTERGDDLTKGYARSEHVLRPLPGGPYESLRKEPT</sequence>
<dbReference type="KEGG" id="cid:P73_0960"/>
<dbReference type="HOGENOM" id="CLU_1452001_0_0_5"/>
<gene>
    <name evidence="2" type="ORF">P73_0960</name>
</gene>
<accession>A0A0B5DX73</accession>
<protein>
    <submittedName>
        <fullName evidence="2">Uncharacterized protein</fullName>
    </submittedName>
</protein>
<name>A0A0B5DX73_9RHOB</name>
<dbReference type="AlphaFoldDB" id="A0A0B5DX73"/>
<evidence type="ECO:0000313" key="2">
    <source>
        <dbReference type="EMBL" id="AJE45675.1"/>
    </source>
</evidence>
<dbReference type="EMBL" id="CP004393">
    <property type="protein sequence ID" value="AJE45675.1"/>
    <property type="molecule type" value="Genomic_DNA"/>
</dbReference>
<feature type="region of interest" description="Disordered" evidence="1">
    <location>
        <begin position="1"/>
        <end position="21"/>
    </location>
</feature>
<organism evidence="2 3">
    <name type="scientific">Celeribacter indicus</name>
    <dbReference type="NCBI Taxonomy" id="1208324"/>
    <lineage>
        <taxon>Bacteria</taxon>
        <taxon>Pseudomonadati</taxon>
        <taxon>Pseudomonadota</taxon>
        <taxon>Alphaproteobacteria</taxon>
        <taxon>Rhodobacterales</taxon>
        <taxon>Roseobacteraceae</taxon>
        <taxon>Celeribacter</taxon>
    </lineage>
</organism>
<proteinExistence type="predicted"/>
<keyword evidence="3" id="KW-1185">Reference proteome</keyword>
<dbReference type="Proteomes" id="UP000031521">
    <property type="component" value="Chromosome"/>
</dbReference>
<evidence type="ECO:0000256" key="1">
    <source>
        <dbReference type="SAM" id="MobiDB-lite"/>
    </source>
</evidence>
<reference evidence="2 3" key="1">
    <citation type="journal article" date="2014" name="Int. J. Syst. Evol. Microbiol.">
        <title>Celeribacter indicus sp. nov., a polycyclic aromatic hydrocarbon-degrading bacterium from deep-sea sediment and reclassification of Huaishuia halophila as Celeribacter halophilus comb. nov.</title>
        <authorList>
            <person name="Lai Q."/>
            <person name="Cao J."/>
            <person name="Yuan J."/>
            <person name="Li F."/>
            <person name="Shao Z."/>
        </authorList>
    </citation>
    <scope>NUCLEOTIDE SEQUENCE [LARGE SCALE GENOMIC DNA]</scope>
    <source>
        <strain evidence="2">P73</strain>
    </source>
</reference>
<evidence type="ECO:0000313" key="3">
    <source>
        <dbReference type="Proteomes" id="UP000031521"/>
    </source>
</evidence>